<dbReference type="RefSeq" id="WP_093250451.1">
    <property type="nucleotide sequence ID" value="NZ_FNGP01000002.1"/>
</dbReference>
<dbReference type="EMBL" id="FNGP01000002">
    <property type="protein sequence ID" value="SDL40789.1"/>
    <property type="molecule type" value="Genomic_DNA"/>
</dbReference>
<dbReference type="STRING" id="686624.SAMN04488242_1460"/>
<keyword evidence="5" id="KW-1185">Reference proteome</keyword>
<dbReference type="InterPro" id="IPR053957">
    <property type="entry name" value="DUF2089_Zn_ribbon"/>
</dbReference>
<dbReference type="Pfam" id="PF09862">
    <property type="entry name" value="DUF2089"/>
    <property type="match status" value="1"/>
</dbReference>
<evidence type="ECO:0000313" key="5">
    <source>
        <dbReference type="Proteomes" id="UP000199475"/>
    </source>
</evidence>
<dbReference type="OrthoDB" id="9797643at2"/>
<sequence length="148" mass="16151">MAKMYHAPSDCPVCGDELITVSKGCLHCGTELRGQFAGTEFDRLDDPELDLLRVFLSSRGNLREVEKHLKVSYPTARSRYDAVLAKLGLTPKGDEEPAVVPQRAEEWSADQEESEYGLPLSQQDDLLARVATGELSAADAAKLLGSSE</sequence>
<evidence type="ECO:0000256" key="1">
    <source>
        <dbReference type="SAM" id="MobiDB-lite"/>
    </source>
</evidence>
<evidence type="ECO:0008006" key="6">
    <source>
        <dbReference type="Google" id="ProtNLM"/>
    </source>
</evidence>
<dbReference type="Pfam" id="PF22747">
    <property type="entry name" value="Zn_ribbon_DUF2089"/>
    <property type="match status" value="1"/>
</dbReference>
<accession>A0A1G9JTC6</accession>
<dbReference type="InterPro" id="IPR018658">
    <property type="entry name" value="DUF2089"/>
</dbReference>
<feature type="domain" description="DUF2089" evidence="3">
    <location>
        <begin position="11"/>
        <end position="42"/>
    </location>
</feature>
<dbReference type="AlphaFoldDB" id="A0A1G9JTC6"/>
<evidence type="ECO:0000313" key="4">
    <source>
        <dbReference type="EMBL" id="SDL40789.1"/>
    </source>
</evidence>
<protein>
    <recommendedName>
        <fullName evidence="6">DUF2089 domain-containing protein</fullName>
    </recommendedName>
</protein>
<name>A0A1G9JTC6_9ACTN</name>
<feature type="domain" description="DUF2089" evidence="2">
    <location>
        <begin position="44"/>
        <end position="89"/>
    </location>
</feature>
<evidence type="ECO:0000259" key="2">
    <source>
        <dbReference type="Pfam" id="PF09862"/>
    </source>
</evidence>
<feature type="region of interest" description="Disordered" evidence="1">
    <location>
        <begin position="91"/>
        <end position="118"/>
    </location>
</feature>
<dbReference type="Proteomes" id="UP000199475">
    <property type="component" value="Unassembled WGS sequence"/>
</dbReference>
<reference evidence="4 5" key="1">
    <citation type="submission" date="2016-10" db="EMBL/GenBank/DDBJ databases">
        <authorList>
            <person name="de Groot N.N."/>
        </authorList>
    </citation>
    <scope>NUCLEOTIDE SEQUENCE [LARGE SCALE GENOMIC DNA]</scope>
    <source>
        <strain evidence="4 5">CGMCC 1.9159</strain>
    </source>
</reference>
<organism evidence="4 5">
    <name type="scientific">Tessaracoccus oleiagri</name>
    <dbReference type="NCBI Taxonomy" id="686624"/>
    <lineage>
        <taxon>Bacteria</taxon>
        <taxon>Bacillati</taxon>
        <taxon>Actinomycetota</taxon>
        <taxon>Actinomycetes</taxon>
        <taxon>Propionibacteriales</taxon>
        <taxon>Propionibacteriaceae</taxon>
        <taxon>Tessaracoccus</taxon>
    </lineage>
</organism>
<evidence type="ECO:0000259" key="3">
    <source>
        <dbReference type="Pfam" id="PF22747"/>
    </source>
</evidence>
<proteinExistence type="predicted"/>
<gene>
    <name evidence="4" type="ORF">SAMN04488242_1460</name>
</gene>